<dbReference type="eggNOG" id="KOG4658">
    <property type="taxonomic scope" value="Eukaryota"/>
</dbReference>
<dbReference type="Proteomes" id="UP000017836">
    <property type="component" value="Unassembled WGS sequence"/>
</dbReference>
<keyword evidence="8" id="KW-1185">Reference proteome</keyword>
<dbReference type="OMA" id="TIDIWRW"/>
<name>U5DC93_AMBTC</name>
<dbReference type="HOGENOM" id="CLU_550257_0_0_1"/>
<evidence type="ECO:0000259" key="5">
    <source>
        <dbReference type="Pfam" id="PF00931"/>
    </source>
</evidence>
<dbReference type="GO" id="GO:0043531">
    <property type="term" value="F:ADP binding"/>
    <property type="evidence" value="ECO:0007669"/>
    <property type="project" value="InterPro"/>
</dbReference>
<dbReference type="Gramene" id="ERN19860">
    <property type="protein sequence ID" value="ERN19860"/>
    <property type="gene ID" value="AMTR_s00071p00016730"/>
</dbReference>
<dbReference type="GO" id="GO:0005524">
    <property type="term" value="F:ATP binding"/>
    <property type="evidence" value="ECO:0007669"/>
    <property type="project" value="UniProtKB-KW"/>
</dbReference>
<keyword evidence="3" id="KW-0611">Plant defense</keyword>
<evidence type="ECO:0000313" key="7">
    <source>
        <dbReference type="EMBL" id="ERN19860.1"/>
    </source>
</evidence>
<dbReference type="PRINTS" id="PR00364">
    <property type="entry name" value="DISEASERSIST"/>
</dbReference>
<dbReference type="AlphaFoldDB" id="U5DC93"/>
<dbReference type="PANTHER" id="PTHR36766:SF70">
    <property type="entry name" value="DISEASE RESISTANCE PROTEIN RGA4"/>
    <property type="match status" value="1"/>
</dbReference>
<proteinExistence type="predicted"/>
<dbReference type="GO" id="GO:0006952">
    <property type="term" value="P:defense response"/>
    <property type="evidence" value="ECO:0007669"/>
    <property type="project" value="UniProtKB-KW"/>
</dbReference>
<dbReference type="SUPFAM" id="SSF52540">
    <property type="entry name" value="P-loop containing nucleoside triphosphate hydrolases"/>
    <property type="match status" value="1"/>
</dbReference>
<dbReference type="Pfam" id="PF00931">
    <property type="entry name" value="NB-ARC"/>
    <property type="match status" value="1"/>
</dbReference>
<dbReference type="InterPro" id="IPR041118">
    <property type="entry name" value="Rx_N"/>
</dbReference>
<dbReference type="InterPro" id="IPR027417">
    <property type="entry name" value="P-loop_NTPase"/>
</dbReference>
<protein>
    <recommendedName>
        <fullName evidence="9">NB-ARC domain-containing protein</fullName>
    </recommendedName>
</protein>
<organism evidence="7 8">
    <name type="scientific">Amborella trichopoda</name>
    <dbReference type="NCBI Taxonomy" id="13333"/>
    <lineage>
        <taxon>Eukaryota</taxon>
        <taxon>Viridiplantae</taxon>
        <taxon>Streptophyta</taxon>
        <taxon>Embryophyta</taxon>
        <taxon>Tracheophyta</taxon>
        <taxon>Spermatophyta</taxon>
        <taxon>Magnoliopsida</taxon>
        <taxon>Amborellales</taxon>
        <taxon>Amborellaceae</taxon>
        <taxon>Amborella</taxon>
    </lineage>
</organism>
<sequence length="496" mass="56401">MAEAVVRVLLQTLREPLVKEAILPFGVLDKVERLRNELQRMHAFLKHVEKIEAAEDDMTKVLARQIRDLAHEAENVIDMFVHQAAQLNRRGFIGRLANQTLLMGGGELLGRHKVGPKIEEINNKFSDIGKGSGDRRKGEFFKAIIIGGEEQRCMVFVVGMDGVVKTTLVRKVYRQEDVKGCFEGCFACRAWVCVSQSYRVSEILRCMIDGGRASSRGVQDMDERRLKEVLLDHLSTKRYLIVLDDLWDIHAWVCIRDSLRDVKNGSRVLITTRNIGLAEMVDRNTIHHLQPLPKDESRELFCRKAFVKNNGGYPAFLTDLAMALLKDVEACPWHLLSLEVFCPQNLEEENFMGVVTVKGNMASQRARRVAFHGGIASYVSSHVDASNVRSFFVYQDLEKISIQYILRGNLIRVLMLEKIQIEYLPKELGNLTHLRFLSFGQANYQKYHMSSQHLQETFKILETIDLRISRSYQHNPLDGLIISGYSASPSGGGGWI</sequence>
<evidence type="ECO:0000256" key="3">
    <source>
        <dbReference type="ARBA" id="ARBA00022821"/>
    </source>
</evidence>
<dbReference type="Pfam" id="PF18052">
    <property type="entry name" value="Rx_N"/>
    <property type="match status" value="1"/>
</dbReference>
<evidence type="ECO:0000313" key="8">
    <source>
        <dbReference type="Proteomes" id="UP000017836"/>
    </source>
</evidence>
<dbReference type="PANTHER" id="PTHR36766">
    <property type="entry name" value="PLANT BROAD-SPECTRUM MILDEW RESISTANCE PROTEIN RPW8"/>
    <property type="match status" value="1"/>
</dbReference>
<evidence type="ECO:0000256" key="4">
    <source>
        <dbReference type="ARBA" id="ARBA00022840"/>
    </source>
</evidence>
<evidence type="ECO:0000256" key="1">
    <source>
        <dbReference type="ARBA" id="ARBA00022737"/>
    </source>
</evidence>
<dbReference type="Gene3D" id="3.40.50.300">
    <property type="entry name" value="P-loop containing nucleotide triphosphate hydrolases"/>
    <property type="match status" value="1"/>
</dbReference>
<evidence type="ECO:0000259" key="6">
    <source>
        <dbReference type="Pfam" id="PF18052"/>
    </source>
</evidence>
<keyword evidence="4" id="KW-0067">ATP-binding</keyword>
<keyword evidence="1" id="KW-0677">Repeat</keyword>
<dbReference type="Gene3D" id="1.20.5.4130">
    <property type="match status" value="1"/>
</dbReference>
<accession>U5DC93</accession>
<feature type="domain" description="Disease resistance N-terminal" evidence="6">
    <location>
        <begin position="5"/>
        <end position="89"/>
    </location>
</feature>
<dbReference type="InterPro" id="IPR038005">
    <property type="entry name" value="RX-like_CC"/>
</dbReference>
<dbReference type="EMBL" id="KI392062">
    <property type="protein sequence ID" value="ERN19860.1"/>
    <property type="molecule type" value="Genomic_DNA"/>
</dbReference>
<reference evidence="8" key="1">
    <citation type="journal article" date="2013" name="Science">
        <title>The Amborella genome and the evolution of flowering plants.</title>
        <authorList>
            <consortium name="Amborella Genome Project"/>
        </authorList>
    </citation>
    <scope>NUCLEOTIDE SEQUENCE [LARGE SCALE GENOMIC DNA]</scope>
</reference>
<keyword evidence="2" id="KW-0547">Nucleotide-binding</keyword>
<gene>
    <name evidence="7" type="ORF">AMTR_s00071p00016730</name>
</gene>
<evidence type="ECO:0000256" key="2">
    <source>
        <dbReference type="ARBA" id="ARBA00022741"/>
    </source>
</evidence>
<dbReference type="InterPro" id="IPR002182">
    <property type="entry name" value="NB-ARC"/>
</dbReference>
<feature type="domain" description="NB-ARC" evidence="5">
    <location>
        <begin position="150"/>
        <end position="309"/>
    </location>
</feature>
<dbReference type="CDD" id="cd14798">
    <property type="entry name" value="RX-CC_like"/>
    <property type="match status" value="1"/>
</dbReference>
<evidence type="ECO:0008006" key="9">
    <source>
        <dbReference type="Google" id="ProtNLM"/>
    </source>
</evidence>